<protein>
    <submittedName>
        <fullName evidence="1">Uncharacterized protein</fullName>
    </submittedName>
</protein>
<comment type="caution">
    <text evidence="1">The sequence shown here is derived from an EMBL/GenBank/DDBJ whole genome shotgun (WGS) entry which is preliminary data.</text>
</comment>
<keyword evidence="2" id="KW-1185">Reference proteome</keyword>
<gene>
    <name evidence="1" type="ORF">ANN_19419</name>
</gene>
<evidence type="ECO:0000313" key="2">
    <source>
        <dbReference type="Proteomes" id="UP001148838"/>
    </source>
</evidence>
<dbReference type="Proteomes" id="UP001148838">
    <property type="component" value="Unassembled WGS sequence"/>
</dbReference>
<organism evidence="1 2">
    <name type="scientific">Periplaneta americana</name>
    <name type="common">American cockroach</name>
    <name type="synonym">Blatta americana</name>
    <dbReference type="NCBI Taxonomy" id="6978"/>
    <lineage>
        <taxon>Eukaryota</taxon>
        <taxon>Metazoa</taxon>
        <taxon>Ecdysozoa</taxon>
        <taxon>Arthropoda</taxon>
        <taxon>Hexapoda</taxon>
        <taxon>Insecta</taxon>
        <taxon>Pterygota</taxon>
        <taxon>Neoptera</taxon>
        <taxon>Polyneoptera</taxon>
        <taxon>Dictyoptera</taxon>
        <taxon>Blattodea</taxon>
        <taxon>Blattoidea</taxon>
        <taxon>Blattidae</taxon>
        <taxon>Blattinae</taxon>
        <taxon>Periplaneta</taxon>
    </lineage>
</organism>
<evidence type="ECO:0000313" key="1">
    <source>
        <dbReference type="EMBL" id="KAJ4430828.1"/>
    </source>
</evidence>
<proteinExistence type="predicted"/>
<dbReference type="EMBL" id="JAJSOF020000031">
    <property type="protein sequence ID" value="KAJ4430828.1"/>
    <property type="molecule type" value="Genomic_DNA"/>
</dbReference>
<name>A0ABQ8S9V5_PERAM</name>
<reference evidence="1 2" key="1">
    <citation type="journal article" date="2022" name="Allergy">
        <title>Genome assembly and annotation of Periplaneta americana reveal a comprehensive cockroach allergen profile.</title>
        <authorList>
            <person name="Wang L."/>
            <person name="Xiong Q."/>
            <person name="Saelim N."/>
            <person name="Wang L."/>
            <person name="Nong W."/>
            <person name="Wan A.T."/>
            <person name="Shi M."/>
            <person name="Liu X."/>
            <person name="Cao Q."/>
            <person name="Hui J.H.L."/>
            <person name="Sookrung N."/>
            <person name="Leung T.F."/>
            <person name="Tungtrongchitr A."/>
            <person name="Tsui S.K.W."/>
        </authorList>
    </citation>
    <scope>NUCLEOTIDE SEQUENCE [LARGE SCALE GENOMIC DNA]</scope>
    <source>
        <strain evidence="1">PWHHKU_190912</strain>
    </source>
</reference>
<accession>A0ABQ8S9V5</accession>
<sequence length="302" mass="35235">MQTEVNRKSTLKARFNNSTAETVLRRRVEEGLKAKRDESRAVASRSKASRLGLALRNARWFESSWGKKFSHEILASVWDRCPPSIVMHLGSYDRRLRWAGHEVRMSEYRNAYRVLVGRPEGKKRPLERPRRRWGNNIKMDLREVGYDGRDWINIAQARARWRAYVRAAMNLRIFLKPFFVNIGGISKEGTAFQSVPDAPWLNPTARRPGPPAFVVVVGIWRWAVRCRLEVLDDFLARIVTEDGTWLHYFGPETEADNGVASCKFTKEIDIQKYTFGRKRYAYCVFRFRRTLACGHHATRNHH</sequence>